<dbReference type="GO" id="GO:0002181">
    <property type="term" value="P:cytoplasmic translation"/>
    <property type="evidence" value="ECO:0007669"/>
    <property type="project" value="TreeGrafter"/>
</dbReference>
<evidence type="ECO:0000256" key="2">
    <source>
        <dbReference type="ARBA" id="ARBA00022771"/>
    </source>
</evidence>
<keyword evidence="2 4" id="KW-0863">Zinc-finger</keyword>
<evidence type="ECO:0000313" key="7">
    <source>
        <dbReference type="EMBL" id="KAF2536815.1"/>
    </source>
</evidence>
<name>A0A8S9FS74_BRACR</name>
<comment type="caution">
    <text evidence="7">The sequence shown here is derived from an EMBL/GenBank/DDBJ whole genome shotgun (WGS) entry which is preliminary data.</text>
</comment>
<evidence type="ECO:0000256" key="4">
    <source>
        <dbReference type="PROSITE-ProRule" id="PRU00723"/>
    </source>
</evidence>
<dbReference type="GO" id="GO:0005829">
    <property type="term" value="C:cytosol"/>
    <property type="evidence" value="ECO:0007669"/>
    <property type="project" value="TreeGrafter"/>
</dbReference>
<dbReference type="PANTHER" id="PTHR12681:SF16">
    <property type="entry name" value="ZINC FINGER CCCH DOMAIN-CONTAINING PROTEIN 21"/>
    <property type="match status" value="1"/>
</dbReference>
<evidence type="ECO:0000256" key="1">
    <source>
        <dbReference type="ARBA" id="ARBA00022723"/>
    </source>
</evidence>
<feature type="region of interest" description="Disordered" evidence="5">
    <location>
        <begin position="159"/>
        <end position="180"/>
    </location>
</feature>
<proteinExistence type="predicted"/>
<accession>A0A8S9FS74</accession>
<reference evidence="7" key="1">
    <citation type="submission" date="2019-12" db="EMBL/GenBank/DDBJ databases">
        <title>Genome sequencing and annotation of Brassica cretica.</title>
        <authorList>
            <person name="Studholme D.J."/>
            <person name="Sarris P.F."/>
        </authorList>
    </citation>
    <scope>NUCLEOTIDE SEQUENCE</scope>
    <source>
        <strain evidence="7">PFS-001/15</strain>
        <tissue evidence="7">Leaf</tissue>
    </source>
</reference>
<dbReference type="Proteomes" id="UP000712281">
    <property type="component" value="Unassembled WGS sequence"/>
</dbReference>
<dbReference type="EMBL" id="QGKW02002228">
    <property type="protein sequence ID" value="KAF2536815.1"/>
    <property type="molecule type" value="Genomic_DNA"/>
</dbReference>
<feature type="region of interest" description="Disordered" evidence="5">
    <location>
        <begin position="319"/>
        <end position="338"/>
    </location>
</feature>
<dbReference type="Pfam" id="PF16543">
    <property type="entry name" value="DFRP_C"/>
    <property type="match status" value="1"/>
</dbReference>
<evidence type="ECO:0000256" key="3">
    <source>
        <dbReference type="ARBA" id="ARBA00022833"/>
    </source>
</evidence>
<dbReference type="GO" id="GO:0008270">
    <property type="term" value="F:zinc ion binding"/>
    <property type="evidence" value="ECO:0007669"/>
    <property type="project" value="UniProtKB-KW"/>
</dbReference>
<evidence type="ECO:0000259" key="6">
    <source>
        <dbReference type="PROSITE" id="PS50103"/>
    </source>
</evidence>
<evidence type="ECO:0000313" key="8">
    <source>
        <dbReference type="Proteomes" id="UP000712281"/>
    </source>
</evidence>
<dbReference type="PANTHER" id="PTHR12681">
    <property type="entry name" value="ZINC FINGER-CONTAINING PROTEIN P48ZNF"/>
    <property type="match status" value="1"/>
</dbReference>
<feature type="zinc finger region" description="C3H1-type" evidence="4">
    <location>
        <begin position="24"/>
        <end position="62"/>
    </location>
</feature>
<dbReference type="InterPro" id="IPR000571">
    <property type="entry name" value="Znf_CCCH"/>
</dbReference>
<dbReference type="AlphaFoldDB" id="A0A8S9FS74"/>
<protein>
    <recommendedName>
        <fullName evidence="6">C3H1-type domain-containing protein</fullName>
    </recommendedName>
</protein>
<sequence length="478" mass="55214">MEEWDQATLEKVVESKKNEYNQNKPTDIVCKYFLDAVEKKQYGWFWACPNGGKECHYRHALPPGYILKSQMKALLEEESQKMPVEEEIENERAKLKTATQMTPALFMEWKRKKIAERDAGLAASQAERAKNDRMSGRELFLSNASLFVDDAEAFEEYQREKEEEEIEQKPSRFSKERTERRTFLDSPGSKFLKRSHESYTEVDHGLQIEKKRAISWPENSIATNHVHYCCIPRDPQDFNFPFSYPKEPVYRPPLLTQKTFISFPVEETLDSSLHFRNYNSPSLGYHGEDIGYSSEALLPHDHREPSSALLLEWNTESASTRKTDDLQPSNHTELITCPNASSSLADNPWRSDYSSSHDVVTRELYPLPLLSHYTSGSFLLPATNQTRHFEHELERHMIDDEDVVAANQNLQTFHHATSSSDCLTRGHTYYHSPSNSPLDHSPFKSPGREMVSFPFSSISNSDLLEESSPTTQSDRWWI</sequence>
<gene>
    <name evidence="7" type="ORF">F2Q68_00019331</name>
</gene>
<organism evidence="7 8">
    <name type="scientific">Brassica cretica</name>
    <name type="common">Mustard</name>
    <dbReference type="NCBI Taxonomy" id="69181"/>
    <lineage>
        <taxon>Eukaryota</taxon>
        <taxon>Viridiplantae</taxon>
        <taxon>Streptophyta</taxon>
        <taxon>Embryophyta</taxon>
        <taxon>Tracheophyta</taxon>
        <taxon>Spermatophyta</taxon>
        <taxon>Magnoliopsida</taxon>
        <taxon>eudicotyledons</taxon>
        <taxon>Gunneridae</taxon>
        <taxon>Pentapetalae</taxon>
        <taxon>rosids</taxon>
        <taxon>malvids</taxon>
        <taxon>Brassicales</taxon>
        <taxon>Brassicaceae</taxon>
        <taxon>Brassiceae</taxon>
        <taxon>Brassica</taxon>
    </lineage>
</organism>
<evidence type="ECO:0000256" key="5">
    <source>
        <dbReference type="SAM" id="MobiDB-lite"/>
    </source>
</evidence>
<dbReference type="PROSITE" id="PS50103">
    <property type="entry name" value="ZF_C3H1"/>
    <property type="match status" value="1"/>
</dbReference>
<dbReference type="Gene3D" id="6.20.400.10">
    <property type="match status" value="1"/>
</dbReference>
<dbReference type="GO" id="GO:0003729">
    <property type="term" value="F:mRNA binding"/>
    <property type="evidence" value="ECO:0007669"/>
    <property type="project" value="TreeGrafter"/>
</dbReference>
<dbReference type="InterPro" id="IPR032378">
    <property type="entry name" value="ZC3H15/TMA46_C"/>
</dbReference>
<feature type="compositionally biased region" description="Polar residues" evidence="5">
    <location>
        <begin position="326"/>
        <end position="338"/>
    </location>
</feature>
<keyword evidence="1 4" id="KW-0479">Metal-binding</keyword>
<feature type="domain" description="C3H1-type" evidence="6">
    <location>
        <begin position="24"/>
        <end position="62"/>
    </location>
</feature>
<keyword evidence="3 4" id="KW-0862">Zinc</keyword>